<dbReference type="AlphaFoldDB" id="X0UE27"/>
<sequence>MAKYREVFLSPEIPFGKGQFTMVLARDMNHMLMSKYSNVSGLRQPIRFSAIRLHSTPKKKRDVAIHLGDSMVGNENAKP</sequence>
<organism evidence="1">
    <name type="scientific">marine sediment metagenome</name>
    <dbReference type="NCBI Taxonomy" id="412755"/>
    <lineage>
        <taxon>unclassified sequences</taxon>
        <taxon>metagenomes</taxon>
        <taxon>ecological metagenomes</taxon>
    </lineage>
</organism>
<evidence type="ECO:0000313" key="1">
    <source>
        <dbReference type="EMBL" id="GAG03860.1"/>
    </source>
</evidence>
<reference evidence="1" key="1">
    <citation type="journal article" date="2014" name="Front. Microbiol.">
        <title>High frequency of phylogenetically diverse reductive dehalogenase-homologous genes in deep subseafloor sedimentary metagenomes.</title>
        <authorList>
            <person name="Kawai M."/>
            <person name="Futagami T."/>
            <person name="Toyoda A."/>
            <person name="Takaki Y."/>
            <person name="Nishi S."/>
            <person name="Hori S."/>
            <person name="Arai W."/>
            <person name="Tsubouchi T."/>
            <person name="Morono Y."/>
            <person name="Uchiyama I."/>
            <person name="Ito T."/>
            <person name="Fujiyama A."/>
            <person name="Inagaki F."/>
            <person name="Takami H."/>
        </authorList>
    </citation>
    <scope>NUCLEOTIDE SEQUENCE</scope>
    <source>
        <strain evidence="1">Expedition CK06-06</strain>
    </source>
</reference>
<protein>
    <submittedName>
        <fullName evidence="1">Uncharacterized protein</fullName>
    </submittedName>
</protein>
<name>X0UE27_9ZZZZ</name>
<gene>
    <name evidence="1" type="ORF">S01H1_42086</name>
</gene>
<accession>X0UE27</accession>
<comment type="caution">
    <text evidence="1">The sequence shown here is derived from an EMBL/GenBank/DDBJ whole genome shotgun (WGS) entry which is preliminary data.</text>
</comment>
<proteinExistence type="predicted"/>
<dbReference type="EMBL" id="BARS01026728">
    <property type="protein sequence ID" value="GAG03860.1"/>
    <property type="molecule type" value="Genomic_DNA"/>
</dbReference>